<keyword evidence="3 16" id="KW-0808">Transferase</keyword>
<sequence length="412" mass="42604">MEARARPAHHDRRRVDVPALPVTGALEAAFADAFGRAPEGVWRAPGRVNLIGEHTDYNDGLVLPFAISQGISVAGARRDDGVVEVRSRQAATAVSAPVGGGTVVSEGWPADRAWAAYPVGVARVLRERGTGGASLLIDSDLPRGAGLASSAALECATALALCDLHGVRIDRPELARLAQRAENEQAGTPCGPMDQAVSLLCEAGRALLLDCRSGLSSRVPLDPAAAGLALIVVDTRAAHALTGGEYGRRRAECEEAAALLGVPALRDVTDLPAALGALRDPVLRRRVQHVVTENHRVEAAVGLLRAGAAAELGAMLNASHLSLRDQFEVSWPEADAAVDAALRAGARGGRMIGGGFGGSVLVLAPAGRADRVRDAVAAAYDRRGWASPRFIDAVPSGGADRLSPPGPPPARP</sequence>
<dbReference type="InterPro" id="IPR006204">
    <property type="entry name" value="GHMP_kinase_N_dom"/>
</dbReference>
<evidence type="ECO:0000256" key="2">
    <source>
        <dbReference type="ARBA" id="ARBA00022490"/>
    </source>
</evidence>
<organism evidence="16 17">
    <name type="scientific">Actinomadura chibensis</name>
    <dbReference type="NCBI Taxonomy" id="392828"/>
    <lineage>
        <taxon>Bacteria</taxon>
        <taxon>Bacillati</taxon>
        <taxon>Actinomycetota</taxon>
        <taxon>Actinomycetes</taxon>
        <taxon>Streptosporangiales</taxon>
        <taxon>Thermomonosporaceae</taxon>
        <taxon>Actinomadura</taxon>
    </lineage>
</organism>
<dbReference type="NCBIfam" id="TIGR00131">
    <property type="entry name" value="gal_kin"/>
    <property type="match status" value="1"/>
</dbReference>
<keyword evidence="5" id="KW-0547">Nucleotide-binding</keyword>
<dbReference type="InterPro" id="IPR000705">
    <property type="entry name" value="Galactokinase"/>
</dbReference>
<keyword evidence="9" id="KW-0299">Galactose metabolism</keyword>
<dbReference type="InterPro" id="IPR020568">
    <property type="entry name" value="Ribosomal_Su5_D2-typ_SF"/>
</dbReference>
<keyword evidence="2" id="KW-0963">Cytoplasm</keyword>
<dbReference type="InterPro" id="IPR036554">
    <property type="entry name" value="GHMP_kinase_C_sf"/>
</dbReference>
<feature type="domain" description="GHMP kinase C-terminal" evidence="14">
    <location>
        <begin position="302"/>
        <end position="381"/>
    </location>
</feature>
<dbReference type="InterPro" id="IPR013750">
    <property type="entry name" value="GHMP_kinase_C_dom"/>
</dbReference>
<keyword evidence="7" id="KW-0067">ATP-binding</keyword>
<dbReference type="EC" id="2.7.1.6" evidence="11"/>
<evidence type="ECO:0000256" key="7">
    <source>
        <dbReference type="ARBA" id="ARBA00022840"/>
    </source>
</evidence>
<evidence type="ECO:0000259" key="15">
    <source>
        <dbReference type="Pfam" id="PF10509"/>
    </source>
</evidence>
<dbReference type="Pfam" id="PF08544">
    <property type="entry name" value="GHMP_kinases_C"/>
    <property type="match status" value="1"/>
</dbReference>
<dbReference type="InterPro" id="IPR019539">
    <property type="entry name" value="GalKase_N"/>
</dbReference>
<evidence type="ECO:0000256" key="11">
    <source>
        <dbReference type="NCBIfam" id="TIGR00131"/>
    </source>
</evidence>
<reference evidence="16 17" key="1">
    <citation type="submission" date="2019-08" db="EMBL/GenBank/DDBJ databases">
        <title>Actinomadura sp. nov. CYP1-5 isolated from mountain soil.</title>
        <authorList>
            <person name="Songsumanus A."/>
            <person name="Kuncharoen N."/>
            <person name="Kudo T."/>
            <person name="Yuki M."/>
            <person name="Igarashi Y."/>
            <person name="Tanasupawat S."/>
        </authorList>
    </citation>
    <scope>NUCLEOTIDE SEQUENCE [LARGE SCALE GENOMIC DNA]</scope>
    <source>
        <strain evidence="16 17">JCM 14158</strain>
    </source>
</reference>
<feature type="region of interest" description="Disordered" evidence="12">
    <location>
        <begin position="391"/>
        <end position="412"/>
    </location>
</feature>
<keyword evidence="10" id="KW-0119">Carbohydrate metabolism</keyword>
<evidence type="ECO:0000259" key="13">
    <source>
        <dbReference type="Pfam" id="PF00288"/>
    </source>
</evidence>
<dbReference type="InterPro" id="IPR014721">
    <property type="entry name" value="Ribsml_uS5_D2-typ_fold_subgr"/>
</dbReference>
<dbReference type="PIRSF" id="PIRSF000530">
    <property type="entry name" value="Galactokinase"/>
    <property type="match status" value="1"/>
</dbReference>
<evidence type="ECO:0000256" key="9">
    <source>
        <dbReference type="ARBA" id="ARBA00023144"/>
    </source>
</evidence>
<keyword evidence="8" id="KW-0460">Magnesium</keyword>
<name>A0A5D0P0M5_9ACTN</name>
<dbReference type="STRING" id="1220554.GCA_001552135_02192"/>
<protein>
    <recommendedName>
        <fullName evidence="11">Galactokinase</fullName>
        <ecNumber evidence="11">2.7.1.6</ecNumber>
    </recommendedName>
</protein>
<dbReference type="PROSITE" id="PS00106">
    <property type="entry name" value="GALACTOKINASE"/>
    <property type="match status" value="1"/>
</dbReference>
<dbReference type="PRINTS" id="PR00959">
    <property type="entry name" value="MEVGALKINASE"/>
</dbReference>
<dbReference type="Gene3D" id="3.30.70.890">
    <property type="entry name" value="GHMP kinase, C-terminal domain"/>
    <property type="match status" value="1"/>
</dbReference>
<evidence type="ECO:0000256" key="1">
    <source>
        <dbReference type="ARBA" id="ARBA00006566"/>
    </source>
</evidence>
<dbReference type="GO" id="GO:0006012">
    <property type="term" value="P:galactose metabolic process"/>
    <property type="evidence" value="ECO:0007669"/>
    <property type="project" value="UniProtKB-UniRule"/>
</dbReference>
<keyword evidence="4" id="KW-0479">Metal-binding</keyword>
<dbReference type="SUPFAM" id="SSF55060">
    <property type="entry name" value="GHMP Kinase, C-terminal domain"/>
    <property type="match status" value="1"/>
</dbReference>
<dbReference type="PANTHER" id="PTHR10457:SF7">
    <property type="entry name" value="GALACTOKINASE-RELATED"/>
    <property type="match status" value="1"/>
</dbReference>
<evidence type="ECO:0000256" key="3">
    <source>
        <dbReference type="ARBA" id="ARBA00022679"/>
    </source>
</evidence>
<dbReference type="Gene3D" id="3.30.230.10">
    <property type="match status" value="1"/>
</dbReference>
<evidence type="ECO:0000313" key="17">
    <source>
        <dbReference type="Proteomes" id="UP000323380"/>
    </source>
</evidence>
<evidence type="ECO:0000256" key="10">
    <source>
        <dbReference type="ARBA" id="ARBA00023277"/>
    </source>
</evidence>
<dbReference type="InterPro" id="IPR019741">
    <property type="entry name" value="Galactokinase_CS"/>
</dbReference>
<dbReference type="GO" id="GO:0004335">
    <property type="term" value="F:galactokinase activity"/>
    <property type="evidence" value="ECO:0007669"/>
    <property type="project" value="UniProtKB-UniRule"/>
</dbReference>
<comment type="similarity">
    <text evidence="1">Belongs to the GHMP kinase family. GalK subfamily.</text>
</comment>
<dbReference type="GO" id="GO:0046872">
    <property type="term" value="F:metal ion binding"/>
    <property type="evidence" value="ECO:0007669"/>
    <property type="project" value="UniProtKB-KW"/>
</dbReference>
<keyword evidence="6 16" id="KW-0418">Kinase</keyword>
<dbReference type="Pfam" id="PF00288">
    <property type="entry name" value="GHMP_kinases_N"/>
    <property type="match status" value="1"/>
</dbReference>
<evidence type="ECO:0000313" key="16">
    <source>
        <dbReference type="EMBL" id="TYB49909.1"/>
    </source>
</evidence>
<proteinExistence type="inferred from homology"/>
<dbReference type="InterPro" id="IPR006206">
    <property type="entry name" value="Mevalonate/galactokinase"/>
</dbReference>
<dbReference type="Proteomes" id="UP000323380">
    <property type="component" value="Unassembled WGS sequence"/>
</dbReference>
<dbReference type="SUPFAM" id="SSF54211">
    <property type="entry name" value="Ribosomal protein S5 domain 2-like"/>
    <property type="match status" value="1"/>
</dbReference>
<evidence type="ECO:0000256" key="8">
    <source>
        <dbReference type="ARBA" id="ARBA00022842"/>
    </source>
</evidence>
<evidence type="ECO:0000256" key="12">
    <source>
        <dbReference type="SAM" id="MobiDB-lite"/>
    </source>
</evidence>
<dbReference type="FunFam" id="3.30.230.10:FF:000017">
    <property type="entry name" value="Galactokinase"/>
    <property type="match status" value="1"/>
</dbReference>
<dbReference type="PRINTS" id="PR00473">
    <property type="entry name" value="GALCTOKINASE"/>
</dbReference>
<gene>
    <name evidence="16" type="primary">galK</name>
    <name evidence="16" type="ORF">FXF69_04435</name>
</gene>
<evidence type="ECO:0000256" key="5">
    <source>
        <dbReference type="ARBA" id="ARBA00022741"/>
    </source>
</evidence>
<dbReference type="PANTHER" id="PTHR10457">
    <property type="entry name" value="MEVALONATE KINASE/GALACTOKINASE"/>
    <property type="match status" value="1"/>
</dbReference>
<comment type="caution">
    <text evidence="16">The sequence shown here is derived from an EMBL/GenBank/DDBJ whole genome shotgun (WGS) entry which is preliminary data.</text>
</comment>
<feature type="domain" description="GHMP kinase N-terminal" evidence="13">
    <location>
        <begin position="117"/>
        <end position="200"/>
    </location>
</feature>
<dbReference type="GO" id="GO:0005524">
    <property type="term" value="F:ATP binding"/>
    <property type="evidence" value="ECO:0007669"/>
    <property type="project" value="UniProtKB-UniRule"/>
</dbReference>
<dbReference type="FunFam" id="3.30.70.890:FF:000001">
    <property type="entry name" value="Galactokinase"/>
    <property type="match status" value="1"/>
</dbReference>
<evidence type="ECO:0000256" key="4">
    <source>
        <dbReference type="ARBA" id="ARBA00022723"/>
    </source>
</evidence>
<dbReference type="Pfam" id="PF10509">
    <property type="entry name" value="GalKase_gal_bdg"/>
    <property type="match status" value="1"/>
</dbReference>
<evidence type="ECO:0000256" key="6">
    <source>
        <dbReference type="ARBA" id="ARBA00022777"/>
    </source>
</evidence>
<dbReference type="AlphaFoldDB" id="A0A5D0P0M5"/>
<evidence type="ECO:0000259" key="14">
    <source>
        <dbReference type="Pfam" id="PF08544"/>
    </source>
</evidence>
<keyword evidence="17" id="KW-1185">Reference proteome</keyword>
<accession>A0A5D0P0M5</accession>
<dbReference type="GO" id="GO:0005829">
    <property type="term" value="C:cytosol"/>
    <property type="evidence" value="ECO:0007669"/>
    <property type="project" value="TreeGrafter"/>
</dbReference>
<dbReference type="EMBL" id="VSFG01000001">
    <property type="protein sequence ID" value="TYB49909.1"/>
    <property type="molecule type" value="Genomic_DNA"/>
</dbReference>
<feature type="domain" description="Galactokinase N-terminal" evidence="15">
    <location>
        <begin position="29"/>
        <end position="76"/>
    </location>
</feature>